<dbReference type="EMBL" id="CNFU01000531">
    <property type="protein sequence ID" value="CKS03142.1"/>
    <property type="molecule type" value="Genomic_DNA"/>
</dbReference>
<dbReference type="Pfam" id="PF00582">
    <property type="entry name" value="Usp"/>
    <property type="match status" value="2"/>
</dbReference>
<dbReference type="Gene3D" id="3.40.50.620">
    <property type="entry name" value="HUPs"/>
    <property type="match status" value="2"/>
</dbReference>
<dbReference type="InterPro" id="IPR014729">
    <property type="entry name" value="Rossmann-like_a/b/a_fold"/>
</dbReference>
<sequence>MSSGNSSLGIIVGIDDSPAAQVAVRWAARDAELRKIPLTLVHAVSPEVATWLEVPLPPGVLRWQQDHGRHLIDDALKVVEQASLRAGPPTVHSEIVPAAAVPTLVDMSKDAVLMVVGCLGSGRWPGRLLGSVSSGLLRHAHCPVVIIHDEDSVMPHPQQAPVLVGVDGSSASELATAIAFDEASRRNVDLVALHAWSDVDVSEWPGIDWPATQSMAEQVLAERLAGWQERYPNVAITRVVVRDQPARQLVQRSEEAQLPAGRGRQPGPRRLRRNAGGVGRRNRCSAGADAGHRGTRVADLGSAANDKHRTLGVTEHRMSGWPDQPR</sequence>
<feature type="region of interest" description="Disordered" evidence="2">
    <location>
        <begin position="250"/>
        <end position="326"/>
    </location>
</feature>
<evidence type="ECO:0000313" key="4">
    <source>
        <dbReference type="EMBL" id="CKS03142.1"/>
    </source>
</evidence>
<dbReference type="SUPFAM" id="SSF52402">
    <property type="entry name" value="Adenine nucleotide alpha hydrolases-like"/>
    <property type="match status" value="2"/>
</dbReference>
<dbReference type="InterPro" id="IPR006016">
    <property type="entry name" value="UspA"/>
</dbReference>
<gene>
    <name evidence="4" type="ORF">ERS027661_02488</name>
</gene>
<dbReference type="CDD" id="cd23944">
    <property type="entry name" value="USP_Rv2623_repeat1"/>
    <property type="match status" value="1"/>
</dbReference>
<evidence type="ECO:0000313" key="5">
    <source>
        <dbReference type="Proteomes" id="UP000049023"/>
    </source>
</evidence>
<reference evidence="4 5" key="1">
    <citation type="submission" date="2015-03" db="EMBL/GenBank/DDBJ databases">
        <authorList>
            <consortium name="Pathogen Informatics"/>
        </authorList>
    </citation>
    <scope>NUCLEOTIDE SEQUENCE [LARGE SCALE GENOMIC DNA]</scope>
    <source>
        <strain evidence="4 5">Bir 187</strain>
    </source>
</reference>
<feature type="domain" description="UspA" evidence="3">
    <location>
        <begin position="162"/>
        <end position="257"/>
    </location>
</feature>
<name>A0A655A7U0_MYCTX</name>
<protein>
    <submittedName>
        <fullName evidence="4">Universal stress protein family</fullName>
    </submittedName>
</protein>
<feature type="compositionally biased region" description="Basic and acidic residues" evidence="2">
    <location>
        <begin position="305"/>
        <end position="318"/>
    </location>
</feature>
<feature type="compositionally biased region" description="Low complexity" evidence="2">
    <location>
        <begin position="257"/>
        <end position="266"/>
    </location>
</feature>
<evidence type="ECO:0000256" key="2">
    <source>
        <dbReference type="SAM" id="MobiDB-lite"/>
    </source>
</evidence>
<dbReference type="Proteomes" id="UP000049023">
    <property type="component" value="Unassembled WGS sequence"/>
</dbReference>
<dbReference type="PANTHER" id="PTHR46268:SF6">
    <property type="entry name" value="UNIVERSAL STRESS PROTEIN UP12"/>
    <property type="match status" value="1"/>
</dbReference>
<accession>A0A655A7U0</accession>
<dbReference type="AlphaFoldDB" id="A0A655A7U0"/>
<feature type="domain" description="UspA" evidence="3">
    <location>
        <begin position="10"/>
        <end position="148"/>
    </location>
</feature>
<dbReference type="PANTHER" id="PTHR46268">
    <property type="entry name" value="STRESS RESPONSE PROTEIN NHAX"/>
    <property type="match status" value="1"/>
</dbReference>
<proteinExistence type="inferred from homology"/>
<dbReference type="PRINTS" id="PR01438">
    <property type="entry name" value="UNVRSLSTRESS"/>
</dbReference>
<organism evidence="4 5">
    <name type="scientific">Mycobacterium tuberculosis</name>
    <dbReference type="NCBI Taxonomy" id="1773"/>
    <lineage>
        <taxon>Bacteria</taxon>
        <taxon>Bacillati</taxon>
        <taxon>Actinomycetota</taxon>
        <taxon>Actinomycetes</taxon>
        <taxon>Mycobacteriales</taxon>
        <taxon>Mycobacteriaceae</taxon>
        <taxon>Mycobacterium</taxon>
        <taxon>Mycobacterium tuberculosis complex</taxon>
    </lineage>
</organism>
<dbReference type="InterPro" id="IPR006015">
    <property type="entry name" value="Universal_stress_UspA"/>
</dbReference>
<evidence type="ECO:0000259" key="3">
    <source>
        <dbReference type="Pfam" id="PF00582"/>
    </source>
</evidence>
<comment type="similarity">
    <text evidence="1">Belongs to the universal stress protein A family.</text>
</comment>
<evidence type="ECO:0000256" key="1">
    <source>
        <dbReference type="ARBA" id="ARBA00008791"/>
    </source>
</evidence>